<keyword evidence="7 8" id="KW-0472">Membrane</keyword>
<evidence type="ECO:0000313" key="10">
    <source>
        <dbReference type="EMBL" id="MCX2982467.1"/>
    </source>
</evidence>
<protein>
    <recommendedName>
        <fullName evidence="8">Rod shape-determining protein MreD</fullName>
    </recommendedName>
</protein>
<evidence type="ECO:0000256" key="5">
    <source>
        <dbReference type="ARBA" id="ARBA00022960"/>
    </source>
</evidence>
<keyword evidence="8" id="KW-0997">Cell inner membrane</keyword>
<evidence type="ECO:0000256" key="6">
    <source>
        <dbReference type="ARBA" id="ARBA00022989"/>
    </source>
</evidence>
<reference evidence="10" key="1">
    <citation type="submission" date="2019-02" db="EMBL/GenBank/DDBJ databases">
        <authorList>
            <person name="Li S.-H."/>
        </authorList>
    </citation>
    <scope>NUCLEOTIDE SEQUENCE</scope>
    <source>
        <strain evidence="10">IMCC14734</strain>
    </source>
</reference>
<evidence type="ECO:0000256" key="7">
    <source>
        <dbReference type="ARBA" id="ARBA00023136"/>
    </source>
</evidence>
<evidence type="ECO:0000256" key="1">
    <source>
        <dbReference type="ARBA" id="ARBA00004651"/>
    </source>
</evidence>
<proteinExistence type="inferred from homology"/>
<dbReference type="PIRSF" id="PIRSF018472">
    <property type="entry name" value="MreD_proteobac"/>
    <property type="match status" value="1"/>
</dbReference>
<organism evidence="10 11">
    <name type="scientific">Candidatus Litorirhabdus singularis</name>
    <dbReference type="NCBI Taxonomy" id="2518993"/>
    <lineage>
        <taxon>Bacteria</taxon>
        <taxon>Pseudomonadati</taxon>
        <taxon>Pseudomonadota</taxon>
        <taxon>Gammaproteobacteria</taxon>
        <taxon>Cellvibrionales</taxon>
        <taxon>Halieaceae</taxon>
        <taxon>Candidatus Litorirhabdus</taxon>
    </lineage>
</organism>
<comment type="function">
    <text evidence="8">Involved in formation of the rod shape of the cell. May also contribute to regulation of formation of penicillin-binding proteins.</text>
</comment>
<dbReference type="NCBIfam" id="TIGR03426">
    <property type="entry name" value="shape_MreD"/>
    <property type="match status" value="1"/>
</dbReference>
<feature type="transmembrane region" description="Helical" evidence="9">
    <location>
        <begin position="133"/>
        <end position="152"/>
    </location>
</feature>
<comment type="subcellular location">
    <subcellularLocation>
        <location evidence="8">Cell inner membrane</location>
    </subcellularLocation>
    <subcellularLocation>
        <location evidence="1">Cell membrane</location>
        <topology evidence="1">Multi-pass membrane protein</topology>
    </subcellularLocation>
</comment>
<dbReference type="PANTHER" id="PTHR37484:SF1">
    <property type="entry name" value="ROD SHAPE-DETERMINING PROTEIN MRED"/>
    <property type="match status" value="1"/>
</dbReference>
<evidence type="ECO:0000256" key="8">
    <source>
        <dbReference type="PIRNR" id="PIRNR018472"/>
    </source>
</evidence>
<feature type="transmembrane region" description="Helical" evidence="9">
    <location>
        <begin position="72"/>
        <end position="92"/>
    </location>
</feature>
<evidence type="ECO:0000313" key="11">
    <source>
        <dbReference type="Proteomes" id="UP001143362"/>
    </source>
</evidence>
<keyword evidence="5 8" id="KW-0133">Cell shape</keyword>
<gene>
    <name evidence="10" type="primary">mreD</name>
    <name evidence="10" type="ORF">EYC98_16505</name>
</gene>
<accession>A0ABT3TJH5</accession>
<keyword evidence="3 8" id="KW-1003">Cell membrane</keyword>
<feature type="transmembrane region" description="Helical" evidence="9">
    <location>
        <begin position="39"/>
        <end position="66"/>
    </location>
</feature>
<keyword evidence="6 9" id="KW-1133">Transmembrane helix</keyword>
<feature type="transmembrane region" description="Helical" evidence="9">
    <location>
        <begin position="6"/>
        <end position="27"/>
    </location>
</feature>
<sequence>MSQPGANAVWVIGVTFGVAFLLAIFPLPQWLAVARPDWVALVLIYWVVALPQRVGIFIAFLVGILLDVLEGAALGQNALAFALVAFLALILYQRLRVFNLGQQAAVVLMLLSLNQLLGQWVQNLTSSGADTLLFLMPALVGALLWPLVLVLLRSVRRHYRVS</sequence>
<evidence type="ECO:0000256" key="9">
    <source>
        <dbReference type="SAM" id="Phobius"/>
    </source>
</evidence>
<evidence type="ECO:0000256" key="4">
    <source>
        <dbReference type="ARBA" id="ARBA00022692"/>
    </source>
</evidence>
<evidence type="ECO:0000256" key="3">
    <source>
        <dbReference type="ARBA" id="ARBA00022475"/>
    </source>
</evidence>
<dbReference type="RefSeq" id="WP_279246486.1">
    <property type="nucleotide sequence ID" value="NZ_SHNN01000003.1"/>
</dbReference>
<dbReference type="InterPro" id="IPR007227">
    <property type="entry name" value="Cell_shape_determining_MreD"/>
</dbReference>
<dbReference type="EMBL" id="SHNN01000003">
    <property type="protein sequence ID" value="MCX2982467.1"/>
    <property type="molecule type" value="Genomic_DNA"/>
</dbReference>
<name>A0ABT3TJH5_9GAMM</name>
<keyword evidence="4 9" id="KW-0812">Transmembrane</keyword>
<dbReference type="InterPro" id="IPR026034">
    <property type="entry name" value="MreD_proteobac"/>
</dbReference>
<evidence type="ECO:0000256" key="2">
    <source>
        <dbReference type="ARBA" id="ARBA00007776"/>
    </source>
</evidence>
<keyword evidence="11" id="KW-1185">Reference proteome</keyword>
<dbReference type="Proteomes" id="UP001143362">
    <property type="component" value="Unassembled WGS sequence"/>
</dbReference>
<dbReference type="Pfam" id="PF04093">
    <property type="entry name" value="MreD"/>
    <property type="match status" value="1"/>
</dbReference>
<dbReference type="PANTHER" id="PTHR37484">
    <property type="entry name" value="ROD SHAPE-DETERMINING PROTEIN MRED"/>
    <property type="match status" value="1"/>
</dbReference>
<comment type="similarity">
    <text evidence="2 8">Belongs to the MreD family.</text>
</comment>
<comment type="caution">
    <text evidence="10">The sequence shown here is derived from an EMBL/GenBank/DDBJ whole genome shotgun (WGS) entry which is preliminary data.</text>
</comment>